<organism evidence="2 3">
    <name type="scientific">Zooshikella harenae</name>
    <dbReference type="NCBI Taxonomy" id="2827238"/>
    <lineage>
        <taxon>Bacteria</taxon>
        <taxon>Pseudomonadati</taxon>
        <taxon>Pseudomonadota</taxon>
        <taxon>Gammaproteobacteria</taxon>
        <taxon>Oceanospirillales</taxon>
        <taxon>Zooshikellaceae</taxon>
        <taxon>Zooshikella</taxon>
    </lineage>
</organism>
<proteinExistence type="predicted"/>
<keyword evidence="1" id="KW-1133">Transmembrane helix</keyword>
<keyword evidence="1" id="KW-0472">Membrane</keyword>
<evidence type="ECO:0000313" key="2">
    <source>
        <dbReference type="EMBL" id="MBU2712359.1"/>
    </source>
</evidence>
<dbReference type="EMBL" id="JAGSOY010000036">
    <property type="protein sequence ID" value="MBU2712359.1"/>
    <property type="molecule type" value="Genomic_DNA"/>
</dbReference>
<gene>
    <name evidence="2" type="ORF">KCG35_14935</name>
</gene>
<protein>
    <submittedName>
        <fullName evidence="2">YdbH domain-containing protein</fullName>
    </submittedName>
</protein>
<evidence type="ECO:0000313" key="3">
    <source>
        <dbReference type="Proteomes" id="UP000690515"/>
    </source>
</evidence>
<dbReference type="RefSeq" id="WP_215820584.1">
    <property type="nucleotide sequence ID" value="NZ_JAGSOY010000036.1"/>
</dbReference>
<reference evidence="2 3" key="1">
    <citation type="submission" date="2021-04" db="EMBL/GenBank/DDBJ databases">
        <authorList>
            <person name="Pira H."/>
            <person name="Risdian C."/>
            <person name="Wink J."/>
        </authorList>
    </citation>
    <scope>NUCLEOTIDE SEQUENCE [LARGE SCALE GENOMIC DNA]</scope>
    <source>
        <strain evidence="2 3">WH53</strain>
    </source>
</reference>
<accession>A0ABS5ZE69</accession>
<sequence>MLAAKLKKVTVWLGVCLAVIVVLLASLPWIITVAISHIDLNENITVYLDQAEWDSFGSLKLKNINIHCQQASVLEIHYLQMDFAQFMTGTVKLKIYPKQVNYNKLTNLIKALPRTQTESNGKKLFPLLPVRTYLTVKPFFIEYSGYKFEVVLDASILPEKASYTARVTSELGTQLYVAGRLTEQELSGNIGFWTLPTSTILPSLLHRVRFQPGLTHLFAHYKLPIAERDKSIKYFLNNGFVGVNLHTDNNEVSINHKIEALVKGHAWGIVKLENNSLRNIEAYLWPSSAFLLRNKASEEKSFPQNITLKIPSKIKYQQNVLQSSFWQIDVNHSHYQGYLVFKPNQFDFNNMSSNAVFNFSLQPSVTTFTHKDISFGNYQLKMNGSLDILPMAIKFKLRPVFRFHDVVLNTLAVRRVDITTEQPIWATFQLNPFHWDIKGSLVSRLKGLQIKKVKLPNLDATHDVQLIDQQLDYHMQGRWTSALHWQAQAKLNLLQKQLRVDTQWNTISASKLQRSFSRYSGWPKELSLTSGTFTPRLQLKADWQSEMQWQMNAQLITEQLAGQYQDYQWQGAAIDFGWKIQGMGNQLKFSPLTKNRFKVDQLDVGLPLQMLRGRVVVKNTPSPWLSLQQVKVKALQGSVYVKQIPLLSPHSINSYATFDDISLSELVALQQQPGLSAQGRLQGRLPLRFSTSGITINAGQIQASKSGGFIKLENNPAVEAMKQSRPEFAQAIKALENLHFSMLESSVDLNEKGDAKFKVMIKGYNPALSKTRQVNFNYQHEENMLMLLRSLRFSQRLTDKLRH</sequence>
<name>A0ABS5ZE69_9GAMM</name>
<evidence type="ECO:0000256" key="1">
    <source>
        <dbReference type="SAM" id="Phobius"/>
    </source>
</evidence>
<feature type="transmembrane region" description="Helical" evidence="1">
    <location>
        <begin position="12"/>
        <end position="31"/>
    </location>
</feature>
<dbReference type="Proteomes" id="UP000690515">
    <property type="component" value="Unassembled WGS sequence"/>
</dbReference>
<keyword evidence="1" id="KW-0812">Transmembrane</keyword>
<keyword evidence="3" id="KW-1185">Reference proteome</keyword>
<dbReference type="Pfam" id="PF11739">
    <property type="entry name" value="YdbH-like"/>
    <property type="match status" value="1"/>
</dbReference>
<comment type="caution">
    <text evidence="2">The sequence shown here is derived from an EMBL/GenBank/DDBJ whole genome shotgun (WGS) entry which is preliminary data.</text>
</comment>
<dbReference type="InterPro" id="IPR021730">
    <property type="entry name" value="YdbH"/>
</dbReference>